<keyword evidence="3" id="KW-1185">Reference proteome</keyword>
<reference evidence="3" key="1">
    <citation type="submission" date="2017-11" db="EMBL/GenBank/DDBJ databases">
        <authorList>
            <person name="Lima N.C."/>
            <person name="Parody-Merino A.M."/>
            <person name="Battley P.F."/>
            <person name="Fidler A.E."/>
            <person name="Prosdocimi F."/>
        </authorList>
    </citation>
    <scope>NUCLEOTIDE SEQUENCE [LARGE SCALE GENOMIC DNA]</scope>
</reference>
<evidence type="ECO:0000313" key="2">
    <source>
        <dbReference type="EMBL" id="PKU46030.1"/>
    </source>
</evidence>
<accession>A0A2I0UJ18</accession>
<evidence type="ECO:0000313" key="3">
    <source>
        <dbReference type="Proteomes" id="UP000233556"/>
    </source>
</evidence>
<gene>
    <name evidence="2" type="ORF">llap_3650</name>
</gene>
<dbReference type="EMBL" id="KZ505730">
    <property type="protein sequence ID" value="PKU46030.1"/>
    <property type="molecule type" value="Genomic_DNA"/>
</dbReference>
<sequence>MPWQEKCVKRSDLYPGGFYAPSDLEVSNPSLAPLPGSVTHWLGQIHEHLRLPCSPGSTMVVPRNQPNLLPQEPVYFPLSASLYNLLYVLEQLHSTPQHLQLLFATPGGAVSLLSLVLAQFQSLAPALVSGTQLLADNHLAAHPSKVPAYVPGHGQRTGFTLAEARSTTEPCNSVHPANSPKPGTKWAPKRLGNLRGDKSFSSFGTDKPVRYQQIPILQKPVRVGKGQPVALEPAGTAQKTMTGTH</sequence>
<dbReference type="Proteomes" id="UP000233556">
    <property type="component" value="Unassembled WGS sequence"/>
</dbReference>
<name>A0A2I0UJ18_LIMLA</name>
<feature type="region of interest" description="Disordered" evidence="1">
    <location>
        <begin position="168"/>
        <end position="190"/>
    </location>
</feature>
<proteinExistence type="predicted"/>
<dbReference type="AlphaFoldDB" id="A0A2I0UJ18"/>
<organism evidence="2 3">
    <name type="scientific">Limosa lapponica baueri</name>
    <dbReference type="NCBI Taxonomy" id="1758121"/>
    <lineage>
        <taxon>Eukaryota</taxon>
        <taxon>Metazoa</taxon>
        <taxon>Chordata</taxon>
        <taxon>Craniata</taxon>
        <taxon>Vertebrata</taxon>
        <taxon>Euteleostomi</taxon>
        <taxon>Archelosauria</taxon>
        <taxon>Archosauria</taxon>
        <taxon>Dinosauria</taxon>
        <taxon>Saurischia</taxon>
        <taxon>Theropoda</taxon>
        <taxon>Coelurosauria</taxon>
        <taxon>Aves</taxon>
        <taxon>Neognathae</taxon>
        <taxon>Neoaves</taxon>
        <taxon>Charadriiformes</taxon>
        <taxon>Scolopacidae</taxon>
        <taxon>Limosa</taxon>
    </lineage>
</organism>
<reference evidence="3" key="2">
    <citation type="submission" date="2017-12" db="EMBL/GenBank/DDBJ databases">
        <title>Genome sequence of the Bar-tailed Godwit (Limosa lapponica baueri).</title>
        <authorList>
            <person name="Lima N.C.B."/>
            <person name="Parody-Merino A.M."/>
            <person name="Battley P.F."/>
            <person name="Fidler A.E."/>
            <person name="Prosdocimi F."/>
        </authorList>
    </citation>
    <scope>NUCLEOTIDE SEQUENCE [LARGE SCALE GENOMIC DNA]</scope>
</reference>
<evidence type="ECO:0000256" key="1">
    <source>
        <dbReference type="SAM" id="MobiDB-lite"/>
    </source>
</evidence>
<protein>
    <submittedName>
        <fullName evidence="2">Uncharacterized protein</fullName>
    </submittedName>
</protein>